<organism evidence="10 11">
    <name type="scientific">Ruminococcus flavefaciens</name>
    <dbReference type="NCBI Taxonomy" id="1265"/>
    <lineage>
        <taxon>Bacteria</taxon>
        <taxon>Bacillati</taxon>
        <taxon>Bacillota</taxon>
        <taxon>Clostridia</taxon>
        <taxon>Eubacteriales</taxon>
        <taxon>Oscillospiraceae</taxon>
        <taxon>Ruminococcus</taxon>
    </lineage>
</organism>
<keyword evidence="4 9" id="KW-1003">Cell membrane</keyword>
<keyword evidence="5 9" id="KW-0812">Transmembrane</keyword>
<evidence type="ECO:0000256" key="9">
    <source>
        <dbReference type="RuleBase" id="RU363064"/>
    </source>
</evidence>
<feature type="transmembrane region" description="Helical" evidence="9">
    <location>
        <begin position="330"/>
        <end position="350"/>
    </location>
</feature>
<dbReference type="InterPro" id="IPR001463">
    <property type="entry name" value="Na/Ala_symport"/>
</dbReference>
<gene>
    <name evidence="10" type="ORF">SAMN02910265_00568</name>
</gene>
<feature type="transmembrane region" description="Helical" evidence="9">
    <location>
        <begin position="286"/>
        <end position="310"/>
    </location>
</feature>
<evidence type="ECO:0000256" key="4">
    <source>
        <dbReference type="ARBA" id="ARBA00022475"/>
    </source>
</evidence>
<dbReference type="PANTHER" id="PTHR30330:SF3">
    <property type="entry name" value="TRANSCRIPTIONAL REGULATOR, LRP FAMILY"/>
    <property type="match status" value="1"/>
</dbReference>
<feature type="transmembrane region" description="Helical" evidence="9">
    <location>
        <begin position="362"/>
        <end position="386"/>
    </location>
</feature>
<dbReference type="PANTHER" id="PTHR30330">
    <property type="entry name" value="AGSS FAMILY TRANSPORTER, SODIUM-ALANINE"/>
    <property type="match status" value="1"/>
</dbReference>
<feature type="transmembrane region" description="Helical" evidence="9">
    <location>
        <begin position="149"/>
        <end position="172"/>
    </location>
</feature>
<feature type="transmembrane region" description="Helical" evidence="9">
    <location>
        <begin position="451"/>
        <end position="474"/>
    </location>
</feature>
<keyword evidence="3 9" id="KW-0813">Transport</keyword>
<name>A0A1H6I123_RUMFL</name>
<evidence type="ECO:0000256" key="2">
    <source>
        <dbReference type="ARBA" id="ARBA00009261"/>
    </source>
</evidence>
<feature type="transmembrane region" description="Helical" evidence="9">
    <location>
        <begin position="574"/>
        <end position="592"/>
    </location>
</feature>
<dbReference type="GO" id="GO:0005283">
    <property type="term" value="F:amino acid:sodium symporter activity"/>
    <property type="evidence" value="ECO:0007669"/>
    <property type="project" value="InterPro"/>
</dbReference>
<evidence type="ECO:0000256" key="7">
    <source>
        <dbReference type="ARBA" id="ARBA00022989"/>
    </source>
</evidence>
<evidence type="ECO:0000313" key="11">
    <source>
        <dbReference type="Proteomes" id="UP000183190"/>
    </source>
</evidence>
<dbReference type="NCBIfam" id="TIGR00835">
    <property type="entry name" value="agcS"/>
    <property type="match status" value="1"/>
</dbReference>
<protein>
    <submittedName>
        <fullName evidence="10">Alanine or glycine:cation symporter, AGCS family</fullName>
    </submittedName>
</protein>
<evidence type="ECO:0000256" key="6">
    <source>
        <dbReference type="ARBA" id="ARBA00022847"/>
    </source>
</evidence>
<dbReference type="PRINTS" id="PR00175">
    <property type="entry name" value="NAALASMPORT"/>
</dbReference>
<dbReference type="GO" id="GO:0005886">
    <property type="term" value="C:plasma membrane"/>
    <property type="evidence" value="ECO:0007669"/>
    <property type="project" value="UniProtKB-SubCell"/>
</dbReference>
<comment type="similarity">
    <text evidence="2 9">Belongs to the alanine or glycine:cation symporter (AGCS) (TC 2.A.25) family.</text>
</comment>
<dbReference type="AlphaFoldDB" id="A0A1H6I123"/>
<dbReference type="Proteomes" id="UP000183190">
    <property type="component" value="Unassembled WGS sequence"/>
</dbReference>
<dbReference type="Gene3D" id="1.20.1740.10">
    <property type="entry name" value="Amino acid/polyamine transporter I"/>
    <property type="match status" value="1"/>
</dbReference>
<dbReference type="EMBL" id="FNWV01000001">
    <property type="protein sequence ID" value="SEH42041.1"/>
    <property type="molecule type" value="Genomic_DNA"/>
</dbReference>
<dbReference type="FunFam" id="1.20.1740.10:FF:000004">
    <property type="entry name" value="Sodium:alanine symporter family protein"/>
    <property type="match status" value="1"/>
</dbReference>
<evidence type="ECO:0000313" key="10">
    <source>
        <dbReference type="EMBL" id="SEH42041.1"/>
    </source>
</evidence>
<keyword evidence="8 9" id="KW-0472">Membrane</keyword>
<reference evidence="10 11" key="1">
    <citation type="submission" date="2016-10" db="EMBL/GenBank/DDBJ databases">
        <authorList>
            <person name="de Groot N.N."/>
        </authorList>
    </citation>
    <scope>NUCLEOTIDE SEQUENCE [LARGE SCALE GENOMIC DNA]</scope>
    <source>
        <strain evidence="10 11">YAD2003</strain>
    </source>
</reference>
<feature type="transmembrane region" description="Helical" evidence="9">
    <location>
        <begin position="547"/>
        <end position="568"/>
    </location>
</feature>
<evidence type="ECO:0000256" key="8">
    <source>
        <dbReference type="ARBA" id="ARBA00023136"/>
    </source>
</evidence>
<keyword evidence="6 9" id="KW-0769">Symport</keyword>
<feature type="transmembrane region" description="Helical" evidence="9">
    <location>
        <begin position="503"/>
        <end position="526"/>
    </location>
</feature>
<evidence type="ECO:0000256" key="1">
    <source>
        <dbReference type="ARBA" id="ARBA00004651"/>
    </source>
</evidence>
<sequence>MVFTTILLLSSFLSNGFQELHIRIQHLCHFYRNLGTDIYSDSEHNMLTNVLNYFYQNRSGADIESKYITSGEKDKLAHAGVHKTDMGYVQNKWKNEYLSDYGNTTDKIQVCTFILLTFTQKYDIILTKFKTGDVSMDKINDIISQIDSYVWGLPLIILIMACGVILSVRLGFLQVRKLGKALKYMVRNEEGGSGEVSSFAALCTALSATVGTGNIVGVATAIAAGGAGALFWMELAAFLGMATKYAEGLLAVKYRVRDENGNILGGPFYYIENGLGKKWKWLGKTFALFGLLAGIMGIGTITQINGITSAANTFFDPEQSHTVTILGMEYTWTTVIAGALITLLTALIVIGGIKRIATVSEVVVPVMIVAYAGCCLTIIFCHITEIPTALSSIIKGAFSLKAAAGGAAGTVMMYAMKSGVARGIFSNEAGLGSAPIAAAAAKTNEPVRQGLVTMTGTFIDTIIVCTMTGLAIIMSGSHNTSELKGVMITMDAFDYGLPFSERISSFILMSCLAVFAFTTILGWNYYSERCLSYLTGANKKITGIYRWVYIAAVFIGPYLAVEAVWNLADIFNGLMAIPNVVAIILLSGVISSETKDYLTRLKAGKVKE</sequence>
<comment type="subcellular location">
    <subcellularLocation>
        <location evidence="1 9">Cell membrane</location>
        <topology evidence="1 9">Multi-pass membrane protein</topology>
    </subcellularLocation>
</comment>
<proteinExistence type="inferred from homology"/>
<dbReference type="Pfam" id="PF01235">
    <property type="entry name" value="Na_Ala_symp"/>
    <property type="match status" value="1"/>
</dbReference>
<evidence type="ECO:0000256" key="3">
    <source>
        <dbReference type="ARBA" id="ARBA00022448"/>
    </source>
</evidence>
<feature type="transmembrane region" description="Helical" evidence="9">
    <location>
        <begin position="398"/>
        <end position="416"/>
    </location>
</feature>
<evidence type="ECO:0000256" key="5">
    <source>
        <dbReference type="ARBA" id="ARBA00022692"/>
    </source>
</evidence>
<accession>A0A1H6I123</accession>
<keyword evidence="7 9" id="KW-1133">Transmembrane helix</keyword>